<dbReference type="InterPro" id="IPR005467">
    <property type="entry name" value="His_kinase_dom"/>
</dbReference>
<dbReference type="SMART" id="SM00387">
    <property type="entry name" value="HATPase_c"/>
    <property type="match status" value="1"/>
</dbReference>
<dbReference type="PANTHER" id="PTHR43711:SF31">
    <property type="entry name" value="HISTIDINE KINASE"/>
    <property type="match status" value="1"/>
</dbReference>
<dbReference type="InterPro" id="IPR036097">
    <property type="entry name" value="HisK_dim/P_sf"/>
</dbReference>
<reference evidence="9" key="1">
    <citation type="journal article" date="2019" name="Int. J. Syst. Evol. Microbiol.">
        <title>The Global Catalogue of Microorganisms (GCM) 10K type strain sequencing project: providing services to taxonomists for standard genome sequencing and annotation.</title>
        <authorList>
            <consortium name="The Broad Institute Genomics Platform"/>
            <consortium name="The Broad Institute Genome Sequencing Center for Infectious Disease"/>
            <person name="Wu L."/>
            <person name="Ma J."/>
        </authorList>
    </citation>
    <scope>NUCLEOTIDE SEQUENCE [LARGE SCALE GENOMIC DNA]</scope>
    <source>
        <strain evidence="9">KCTC 52232</strain>
    </source>
</reference>
<keyword evidence="4" id="KW-0808">Transferase</keyword>
<evidence type="ECO:0000256" key="6">
    <source>
        <dbReference type="ARBA" id="ARBA00023012"/>
    </source>
</evidence>
<evidence type="ECO:0000256" key="1">
    <source>
        <dbReference type="ARBA" id="ARBA00000085"/>
    </source>
</evidence>
<keyword evidence="5 8" id="KW-0418">Kinase</keyword>
<evidence type="ECO:0000256" key="4">
    <source>
        <dbReference type="ARBA" id="ARBA00022679"/>
    </source>
</evidence>
<dbReference type="SUPFAM" id="SSF47384">
    <property type="entry name" value="Homodimeric domain of signal transducing histidine kinase"/>
    <property type="match status" value="1"/>
</dbReference>
<evidence type="ECO:0000256" key="5">
    <source>
        <dbReference type="ARBA" id="ARBA00022777"/>
    </source>
</evidence>
<dbReference type="Gene3D" id="1.10.287.130">
    <property type="match status" value="1"/>
</dbReference>
<dbReference type="EC" id="2.7.13.3" evidence="2"/>
<evidence type="ECO:0000313" key="8">
    <source>
        <dbReference type="EMBL" id="MFD2863594.1"/>
    </source>
</evidence>
<dbReference type="GO" id="GO:0016301">
    <property type="term" value="F:kinase activity"/>
    <property type="evidence" value="ECO:0007669"/>
    <property type="project" value="UniProtKB-KW"/>
</dbReference>
<comment type="caution">
    <text evidence="8">The sequence shown here is derived from an EMBL/GenBank/DDBJ whole genome shotgun (WGS) entry which is preliminary data.</text>
</comment>
<dbReference type="InterPro" id="IPR003661">
    <property type="entry name" value="HisK_dim/P_dom"/>
</dbReference>
<evidence type="ECO:0000256" key="3">
    <source>
        <dbReference type="ARBA" id="ARBA00022553"/>
    </source>
</evidence>
<proteinExistence type="predicted"/>
<keyword evidence="3" id="KW-0597">Phosphoprotein</keyword>
<dbReference type="Pfam" id="PF00512">
    <property type="entry name" value="HisKA"/>
    <property type="match status" value="1"/>
</dbReference>
<dbReference type="Gene3D" id="3.30.565.10">
    <property type="entry name" value="Histidine kinase-like ATPase, C-terminal domain"/>
    <property type="match status" value="1"/>
</dbReference>
<keyword evidence="9" id="KW-1185">Reference proteome</keyword>
<feature type="domain" description="Histidine kinase" evidence="7">
    <location>
        <begin position="188"/>
        <end position="402"/>
    </location>
</feature>
<evidence type="ECO:0000259" key="7">
    <source>
        <dbReference type="PROSITE" id="PS50109"/>
    </source>
</evidence>
<dbReference type="SUPFAM" id="SSF55874">
    <property type="entry name" value="ATPase domain of HSP90 chaperone/DNA topoisomerase II/histidine kinase"/>
    <property type="match status" value="1"/>
</dbReference>
<organism evidence="8 9">
    <name type="scientific">Mucilaginibacter antarcticus</name>
    <dbReference type="NCBI Taxonomy" id="1855725"/>
    <lineage>
        <taxon>Bacteria</taxon>
        <taxon>Pseudomonadati</taxon>
        <taxon>Bacteroidota</taxon>
        <taxon>Sphingobacteriia</taxon>
        <taxon>Sphingobacteriales</taxon>
        <taxon>Sphingobacteriaceae</taxon>
        <taxon>Mucilaginibacter</taxon>
    </lineage>
</organism>
<dbReference type="RefSeq" id="WP_377123270.1">
    <property type="nucleotide sequence ID" value="NZ_JBHUON010000002.1"/>
</dbReference>
<evidence type="ECO:0000313" key="9">
    <source>
        <dbReference type="Proteomes" id="UP001597601"/>
    </source>
</evidence>
<dbReference type="Proteomes" id="UP001597601">
    <property type="component" value="Unassembled WGS sequence"/>
</dbReference>
<dbReference type="InterPro" id="IPR003594">
    <property type="entry name" value="HATPase_dom"/>
</dbReference>
<dbReference type="PRINTS" id="PR00344">
    <property type="entry name" value="BCTRLSENSOR"/>
</dbReference>
<gene>
    <name evidence="8" type="ORF">ACFSYC_02740</name>
</gene>
<evidence type="ECO:0000256" key="2">
    <source>
        <dbReference type="ARBA" id="ARBA00012438"/>
    </source>
</evidence>
<accession>A0ABW5XLV5</accession>
<dbReference type="Pfam" id="PF02518">
    <property type="entry name" value="HATPase_c"/>
    <property type="match status" value="1"/>
</dbReference>
<comment type="catalytic activity">
    <reaction evidence="1">
        <text>ATP + protein L-histidine = ADP + protein N-phospho-L-histidine.</text>
        <dbReference type="EC" id="2.7.13.3"/>
    </reaction>
</comment>
<dbReference type="CDD" id="cd00082">
    <property type="entry name" value="HisKA"/>
    <property type="match status" value="1"/>
</dbReference>
<name>A0ABW5XLV5_9SPHI</name>
<keyword evidence="6" id="KW-0902">Two-component regulatory system</keyword>
<dbReference type="PROSITE" id="PS50109">
    <property type="entry name" value="HIS_KIN"/>
    <property type="match status" value="1"/>
</dbReference>
<dbReference type="InterPro" id="IPR036890">
    <property type="entry name" value="HATPase_C_sf"/>
</dbReference>
<dbReference type="InterPro" id="IPR004358">
    <property type="entry name" value="Sig_transdc_His_kin-like_C"/>
</dbReference>
<dbReference type="InterPro" id="IPR050736">
    <property type="entry name" value="Sensor_HK_Regulatory"/>
</dbReference>
<dbReference type="EMBL" id="JBHUON010000002">
    <property type="protein sequence ID" value="MFD2863594.1"/>
    <property type="molecule type" value="Genomic_DNA"/>
</dbReference>
<protein>
    <recommendedName>
        <fullName evidence="2">histidine kinase</fullName>
        <ecNumber evidence="2">2.7.13.3</ecNumber>
    </recommendedName>
</protein>
<dbReference type="PANTHER" id="PTHR43711">
    <property type="entry name" value="TWO-COMPONENT HISTIDINE KINASE"/>
    <property type="match status" value="1"/>
</dbReference>
<dbReference type="SMART" id="SM00388">
    <property type="entry name" value="HisKA"/>
    <property type="match status" value="1"/>
</dbReference>
<dbReference type="CDD" id="cd00075">
    <property type="entry name" value="HATPase"/>
    <property type="match status" value="1"/>
</dbReference>
<sequence>MLSPLVAGLNNPANRFQAANKLAHFFGCLHLFVFIVDREIGILLPAPGFPQTLPNGKFWQDFTLGCSKNGHHQGLLPFPDANTLQESVGILGPEQSVIVFLGGTPTHEQIRPLIEILPILINLFTRELVEFSTQARIDLADKAVTKAEKLAATIDIMRVHLKDALVEQKKDKKAIEELMQKKDEFMNVASHELKTPITITKAYLQILQKLIPPQENTTAGDFILKANKQLGKLTALINDLLDVSKIHAGQMVYHFAEIDSKNLIEEVVAQVQVTTQTHQIIIAHNVPAKINGEQHRVEQVINNFLSNAIKYSPGAEKVIIRSDINDNTVKFSVRDFCIGIPIDKQQYVFDRFYRVQESSKNFSGLGLGLYISAEIIRRHGGTVGVNSDASGSEFYFTLPVLDA</sequence>